<dbReference type="PANTHER" id="PTHR10000:SF8">
    <property type="entry name" value="HAD SUPERFAMILY HYDROLASE-LIKE, TYPE 3"/>
    <property type="match status" value="1"/>
</dbReference>
<dbReference type="Proteomes" id="UP001159370">
    <property type="component" value="Unassembled WGS sequence"/>
</dbReference>
<dbReference type="RefSeq" id="WP_280656926.1">
    <property type="nucleotide sequence ID" value="NZ_JANQDL010000082.1"/>
</dbReference>
<dbReference type="PROSITE" id="PS01229">
    <property type="entry name" value="COF_2"/>
    <property type="match status" value="1"/>
</dbReference>
<dbReference type="AlphaFoldDB" id="A0AA43GZF2"/>
<dbReference type="Gene3D" id="3.30.1240.10">
    <property type="match status" value="1"/>
</dbReference>
<evidence type="ECO:0000313" key="1">
    <source>
        <dbReference type="EMBL" id="MDH6064434.1"/>
    </source>
</evidence>
<sequence length="299" mass="32885">MHKASAADLASTSDQAIAAQNMIKLLVLDIDGTISGESNTLSPAVKQAIAAVQDQGIQVAIATGRMYCSALRFHQEINSVLPLAAYQGAWIQDPANQKIHRHWAVSKDIAHQLLDYFEQPHLRALLSVHFYINDQLYVRDLTKESQIYAERSGITPIPVGDLRRVLTNEPTKILALCEDTELIKQLFGDLRRQYTPAELYLTTSVATFFEATNPLVNKGTAVRYIAEELLGLQSSNVMAIGDNFNDLEMLEYAGIGVAMGNAPPGVQAMAQWVAPTVEKDGVATAIEKFLLSSEYFHPL</sequence>
<dbReference type="InterPro" id="IPR023214">
    <property type="entry name" value="HAD_sf"/>
</dbReference>
<dbReference type="PANTHER" id="PTHR10000">
    <property type="entry name" value="PHOSPHOSERINE PHOSPHATASE"/>
    <property type="match status" value="1"/>
</dbReference>
<dbReference type="InterPro" id="IPR036412">
    <property type="entry name" value="HAD-like_sf"/>
</dbReference>
<dbReference type="EMBL" id="JANQDL010000082">
    <property type="protein sequence ID" value="MDH6064434.1"/>
    <property type="molecule type" value="Genomic_DNA"/>
</dbReference>
<dbReference type="GO" id="GO:0005829">
    <property type="term" value="C:cytosol"/>
    <property type="evidence" value="ECO:0007669"/>
    <property type="project" value="TreeGrafter"/>
</dbReference>
<dbReference type="GO" id="GO:0016791">
    <property type="term" value="F:phosphatase activity"/>
    <property type="evidence" value="ECO:0007669"/>
    <property type="project" value="TreeGrafter"/>
</dbReference>
<dbReference type="InterPro" id="IPR000150">
    <property type="entry name" value="Cof"/>
</dbReference>
<dbReference type="CDD" id="cd07516">
    <property type="entry name" value="HAD_Pase"/>
    <property type="match status" value="1"/>
</dbReference>
<organism evidence="1 2">
    <name type="scientific">Umezakia ovalisporum FSS-62</name>
    <dbReference type="NCBI Taxonomy" id="2971776"/>
    <lineage>
        <taxon>Bacteria</taxon>
        <taxon>Bacillati</taxon>
        <taxon>Cyanobacteriota</taxon>
        <taxon>Cyanophyceae</taxon>
        <taxon>Nostocales</taxon>
        <taxon>Nodulariaceae</taxon>
        <taxon>Umezakia</taxon>
    </lineage>
</organism>
<name>A0AA43GZF2_9CYAN</name>
<proteinExistence type="predicted"/>
<dbReference type="GO" id="GO:0000287">
    <property type="term" value="F:magnesium ion binding"/>
    <property type="evidence" value="ECO:0007669"/>
    <property type="project" value="TreeGrafter"/>
</dbReference>
<protein>
    <submittedName>
        <fullName evidence="1">Cof-type HAD-IIB family hydrolase</fullName>
    </submittedName>
</protein>
<dbReference type="NCBIfam" id="TIGR00099">
    <property type="entry name" value="Cof-subfamily"/>
    <property type="match status" value="1"/>
</dbReference>
<comment type="caution">
    <text evidence="1">The sequence shown here is derived from an EMBL/GenBank/DDBJ whole genome shotgun (WGS) entry which is preliminary data.</text>
</comment>
<accession>A0AA43GZF2</accession>
<reference evidence="1 2" key="1">
    <citation type="journal article" date="2023" name="J. Phycol.">
        <title>Chrysosporum ovalisporum is synonymous with the true-branching cyanobacterium Umezakia natans (Nostocales/Aphanizomenonaceae).</title>
        <authorList>
            <person name="McGregor G.B."/>
            <person name="Sendall B.C."/>
            <person name="Niiyama Y."/>
            <person name="Tuji A."/>
            <person name="Willis A."/>
        </authorList>
    </citation>
    <scope>NUCLEOTIDE SEQUENCE [LARGE SCALE GENOMIC DNA]</scope>
    <source>
        <strain evidence="1 2">FSS-62</strain>
    </source>
</reference>
<dbReference type="SUPFAM" id="SSF56784">
    <property type="entry name" value="HAD-like"/>
    <property type="match status" value="1"/>
</dbReference>
<dbReference type="SFLD" id="SFLDS00003">
    <property type="entry name" value="Haloacid_Dehalogenase"/>
    <property type="match status" value="1"/>
</dbReference>
<dbReference type="NCBIfam" id="TIGR01484">
    <property type="entry name" value="HAD-SF-IIB"/>
    <property type="match status" value="1"/>
</dbReference>
<dbReference type="Gene3D" id="3.40.50.1000">
    <property type="entry name" value="HAD superfamily/HAD-like"/>
    <property type="match status" value="1"/>
</dbReference>
<dbReference type="SFLD" id="SFLDG01140">
    <property type="entry name" value="C2.B:_Phosphomannomutase_and_P"/>
    <property type="match status" value="1"/>
</dbReference>
<dbReference type="InterPro" id="IPR006379">
    <property type="entry name" value="HAD-SF_hydro_IIB"/>
</dbReference>
<dbReference type="Pfam" id="PF08282">
    <property type="entry name" value="Hydrolase_3"/>
    <property type="match status" value="1"/>
</dbReference>
<evidence type="ECO:0000313" key="2">
    <source>
        <dbReference type="Proteomes" id="UP001159370"/>
    </source>
</evidence>
<gene>
    <name evidence="1" type="ORF">NWP23_11785</name>
</gene>
<keyword evidence="1" id="KW-0378">Hydrolase</keyword>